<feature type="domain" description="Transcription factor Tfb2 C-terminal" evidence="9">
    <location>
        <begin position="386"/>
        <end position="453"/>
    </location>
</feature>
<dbReference type="GO" id="GO:0001671">
    <property type="term" value="F:ATPase activator activity"/>
    <property type="evidence" value="ECO:0007669"/>
    <property type="project" value="InterPro"/>
</dbReference>
<dbReference type="GO" id="GO:0003690">
    <property type="term" value="F:double-stranded DNA binding"/>
    <property type="evidence" value="ECO:0000318"/>
    <property type="project" value="GO_Central"/>
</dbReference>
<dbReference type="InterPro" id="IPR004598">
    <property type="entry name" value="TFIIH_p52/Tfb2"/>
</dbReference>
<dbReference type="Pfam" id="PF18307">
    <property type="entry name" value="Tfb2_C"/>
    <property type="match status" value="1"/>
</dbReference>
<dbReference type="InterPro" id="IPR040662">
    <property type="entry name" value="Tfb2_C"/>
</dbReference>
<dbReference type="EMBL" id="GL377635">
    <property type="protein sequence ID" value="EFJ13020.1"/>
    <property type="molecule type" value="Genomic_DNA"/>
</dbReference>
<organism evidence="12">
    <name type="scientific">Selaginella moellendorffii</name>
    <name type="common">Spikemoss</name>
    <dbReference type="NCBI Taxonomy" id="88036"/>
    <lineage>
        <taxon>Eukaryota</taxon>
        <taxon>Viridiplantae</taxon>
        <taxon>Streptophyta</taxon>
        <taxon>Embryophyta</taxon>
        <taxon>Tracheophyta</taxon>
        <taxon>Lycopodiopsida</taxon>
        <taxon>Selaginellales</taxon>
        <taxon>Selaginellaceae</taxon>
        <taxon>Selaginella</taxon>
    </lineage>
</organism>
<evidence type="ECO:0000259" key="9">
    <source>
        <dbReference type="Pfam" id="PF18307"/>
    </source>
</evidence>
<sequence length="459" mass="52061">MPNVRRATRDFMDLVASCLTAARIDALYASKWTCQAVLRSLPPLAKLYVLRLLYLDAAVPDKMLLEWIKGDAVAKHKNAVDRLVQLRVFLPEEKILSRKKETHYRVNPKFQEQLRLALSTGLGTPRDPLPPDIAVRMPSAKELDDYATEKWEAWFSSLVNFASPDGPSASTNGFIVQLFQKADLLTSGQDPKITPAGFQFLLLDRNSQLWRVIREYVQYAEARQIDTGELIRFLLEIGFYSVGEPYSMDSLPNSQRNFAEELAMLGVLQLQKGMKDRWFIPTRLATGLSASLSESSAWQTEGFIMVETNFRVYAYTSSKLHIETLHVFVRTEYVLPNILVGSITKESVNGAFASGISADQIIKFLQQHAHPFVAQKVPSVPETVCDQIRLWESDRVRVQYLPAYCYEGFPSTSVYESVVAHARDRNGLLWEDANRKMIVVGGEHHEAIRAFLQNINKKK</sequence>
<keyword evidence="7 8" id="KW-0539">Nucleus</keyword>
<comment type="subcellular location">
    <subcellularLocation>
        <location evidence="1 8">Nucleus</location>
    </subcellularLocation>
</comment>
<evidence type="ECO:0000313" key="10">
    <source>
        <dbReference type="EMBL" id="EFJ13020.1"/>
    </source>
</evidence>
<dbReference type="Pfam" id="PF03849">
    <property type="entry name" value="Tfb2"/>
    <property type="match status" value="1"/>
</dbReference>
<keyword evidence="5 8" id="KW-0804">Transcription</keyword>
<accession>D8SN94</accession>
<evidence type="ECO:0000256" key="3">
    <source>
        <dbReference type="ARBA" id="ARBA00022763"/>
    </source>
</evidence>
<keyword evidence="12" id="KW-1185">Reference proteome</keyword>
<evidence type="ECO:0000256" key="7">
    <source>
        <dbReference type="ARBA" id="ARBA00023242"/>
    </source>
</evidence>
<comment type="function">
    <text evidence="8">Component of the general transcription and DNA repair factor IIH (TFIIH) core complex which is involved in general and transcription-coupled nucleotide excision repair (NER) of damaged DNA.</text>
</comment>
<dbReference type="eggNOG" id="KOG3471">
    <property type="taxonomic scope" value="Eukaryota"/>
</dbReference>
<evidence type="ECO:0000256" key="4">
    <source>
        <dbReference type="ARBA" id="ARBA00023015"/>
    </source>
</evidence>
<gene>
    <name evidence="11" type="ORF">SELMODRAFT_121159</name>
    <name evidence="10" type="ORF">SELMODRAFT_123271</name>
</gene>
<dbReference type="AlphaFoldDB" id="D8SN94"/>
<comment type="similarity">
    <text evidence="2 8">Belongs to the TFB2 family.</text>
</comment>
<dbReference type="GO" id="GO:0000439">
    <property type="term" value="C:transcription factor TFIIH core complex"/>
    <property type="evidence" value="ECO:0000318"/>
    <property type="project" value="GO_Central"/>
</dbReference>
<evidence type="ECO:0000256" key="5">
    <source>
        <dbReference type="ARBA" id="ARBA00023163"/>
    </source>
</evidence>
<dbReference type="GO" id="GO:0005675">
    <property type="term" value="C:transcription factor TFIIH holo complex"/>
    <property type="evidence" value="ECO:0000318"/>
    <property type="project" value="GO_Central"/>
</dbReference>
<keyword evidence="4 8" id="KW-0805">Transcription regulation</keyword>
<name>D8SN94_SELML</name>
<evidence type="ECO:0000313" key="12">
    <source>
        <dbReference type="Proteomes" id="UP000001514"/>
    </source>
</evidence>
<protein>
    <recommendedName>
        <fullName evidence="8">RNA polymerase II transcription factor B subunit 2</fullName>
    </recommendedName>
</protein>
<dbReference type="Gramene" id="EFJ13020">
    <property type="protein sequence ID" value="EFJ13020"/>
    <property type="gene ID" value="SELMODRAFT_123271"/>
</dbReference>
<evidence type="ECO:0000256" key="6">
    <source>
        <dbReference type="ARBA" id="ARBA00023204"/>
    </source>
</evidence>
<dbReference type="STRING" id="88036.D8SN94"/>
<dbReference type="KEGG" id="smo:SELMODRAFT_121159"/>
<keyword evidence="3 8" id="KW-0227">DNA damage</keyword>
<evidence type="ECO:0000256" key="2">
    <source>
        <dbReference type="ARBA" id="ARBA00007132"/>
    </source>
</evidence>
<dbReference type="OMA" id="KGFIIIE"/>
<dbReference type="EMBL" id="GL377629">
    <property type="protein sequence ID" value="EFJ14030.1"/>
    <property type="molecule type" value="Genomic_DNA"/>
</dbReference>
<proteinExistence type="inferred from homology"/>
<evidence type="ECO:0000256" key="8">
    <source>
        <dbReference type="RuleBase" id="RU364024"/>
    </source>
</evidence>
<dbReference type="Gramene" id="EFJ14030">
    <property type="protein sequence ID" value="EFJ14030"/>
    <property type="gene ID" value="SELMODRAFT_121159"/>
</dbReference>
<dbReference type="KEGG" id="smo:SELMODRAFT_123271"/>
<keyword evidence="6 8" id="KW-0234">DNA repair</keyword>
<dbReference type="GO" id="GO:0006289">
    <property type="term" value="P:nucleotide-excision repair"/>
    <property type="evidence" value="ECO:0000318"/>
    <property type="project" value="GO_Central"/>
</dbReference>
<dbReference type="Gene3D" id="3.30.70.2610">
    <property type="match status" value="1"/>
</dbReference>
<dbReference type="Proteomes" id="UP000001514">
    <property type="component" value="Unassembled WGS sequence"/>
</dbReference>
<evidence type="ECO:0000313" key="11">
    <source>
        <dbReference type="EMBL" id="EFJ14030.1"/>
    </source>
</evidence>
<dbReference type="HOGENOM" id="CLU_027280_4_0_1"/>
<dbReference type="PANTHER" id="PTHR13152:SF0">
    <property type="entry name" value="GENERAL TRANSCRIPTION FACTOR IIH SUBUNIT 4"/>
    <property type="match status" value="1"/>
</dbReference>
<evidence type="ECO:0000256" key="1">
    <source>
        <dbReference type="ARBA" id="ARBA00004123"/>
    </source>
</evidence>
<dbReference type="FunCoup" id="D8SN94">
    <property type="interactions" value="3358"/>
</dbReference>
<reference evidence="11 12" key="1">
    <citation type="journal article" date="2011" name="Science">
        <title>The Selaginella genome identifies genetic changes associated with the evolution of vascular plants.</title>
        <authorList>
            <person name="Banks J.A."/>
            <person name="Nishiyama T."/>
            <person name="Hasebe M."/>
            <person name="Bowman J.L."/>
            <person name="Gribskov M."/>
            <person name="dePamphilis C."/>
            <person name="Albert V.A."/>
            <person name="Aono N."/>
            <person name="Aoyama T."/>
            <person name="Ambrose B.A."/>
            <person name="Ashton N.W."/>
            <person name="Axtell M.J."/>
            <person name="Barker E."/>
            <person name="Barker M.S."/>
            <person name="Bennetzen J.L."/>
            <person name="Bonawitz N.D."/>
            <person name="Chapple C."/>
            <person name="Cheng C."/>
            <person name="Correa L.G."/>
            <person name="Dacre M."/>
            <person name="DeBarry J."/>
            <person name="Dreyer I."/>
            <person name="Elias M."/>
            <person name="Engstrom E.M."/>
            <person name="Estelle M."/>
            <person name="Feng L."/>
            <person name="Finet C."/>
            <person name="Floyd S.K."/>
            <person name="Frommer W.B."/>
            <person name="Fujita T."/>
            <person name="Gramzow L."/>
            <person name="Gutensohn M."/>
            <person name="Harholt J."/>
            <person name="Hattori M."/>
            <person name="Heyl A."/>
            <person name="Hirai T."/>
            <person name="Hiwatashi Y."/>
            <person name="Ishikawa M."/>
            <person name="Iwata M."/>
            <person name="Karol K.G."/>
            <person name="Koehler B."/>
            <person name="Kolukisaoglu U."/>
            <person name="Kubo M."/>
            <person name="Kurata T."/>
            <person name="Lalonde S."/>
            <person name="Li K."/>
            <person name="Li Y."/>
            <person name="Litt A."/>
            <person name="Lyons E."/>
            <person name="Manning G."/>
            <person name="Maruyama T."/>
            <person name="Michael T.P."/>
            <person name="Mikami K."/>
            <person name="Miyazaki S."/>
            <person name="Morinaga S."/>
            <person name="Murata T."/>
            <person name="Mueller-Roeber B."/>
            <person name="Nelson D.R."/>
            <person name="Obara M."/>
            <person name="Oguri Y."/>
            <person name="Olmstead R.G."/>
            <person name="Onodera N."/>
            <person name="Petersen B.L."/>
            <person name="Pils B."/>
            <person name="Prigge M."/>
            <person name="Rensing S.A."/>
            <person name="Riano-Pachon D.M."/>
            <person name="Roberts A.W."/>
            <person name="Sato Y."/>
            <person name="Scheller H.V."/>
            <person name="Schulz B."/>
            <person name="Schulz C."/>
            <person name="Shakirov E.V."/>
            <person name="Shibagaki N."/>
            <person name="Shinohara N."/>
            <person name="Shippen D.E."/>
            <person name="Soerensen I."/>
            <person name="Sotooka R."/>
            <person name="Sugimoto N."/>
            <person name="Sugita M."/>
            <person name="Sumikawa N."/>
            <person name="Tanurdzic M."/>
            <person name="Theissen G."/>
            <person name="Ulvskov P."/>
            <person name="Wakazuki S."/>
            <person name="Weng J.K."/>
            <person name="Willats W.W."/>
            <person name="Wipf D."/>
            <person name="Wolf P.G."/>
            <person name="Yang L."/>
            <person name="Zimmer A.D."/>
            <person name="Zhu Q."/>
            <person name="Mitros T."/>
            <person name="Hellsten U."/>
            <person name="Loque D."/>
            <person name="Otillar R."/>
            <person name="Salamov A."/>
            <person name="Schmutz J."/>
            <person name="Shapiro H."/>
            <person name="Lindquist E."/>
            <person name="Lucas S."/>
            <person name="Rokhsar D."/>
            <person name="Grigoriev I.V."/>
        </authorList>
    </citation>
    <scope>NUCLEOTIDE SEQUENCE [LARGE SCALE GENOMIC DNA]</scope>
</reference>
<dbReference type="PANTHER" id="PTHR13152">
    <property type="entry name" value="TFIIH, POLYPEPTIDE 4"/>
    <property type="match status" value="1"/>
</dbReference>
<dbReference type="InParanoid" id="D8SN94"/>
<dbReference type="NCBIfam" id="TIGR00625">
    <property type="entry name" value="tfb2"/>
    <property type="match status" value="1"/>
</dbReference>